<feature type="compositionally biased region" description="Pro residues" evidence="1">
    <location>
        <begin position="147"/>
        <end position="158"/>
    </location>
</feature>
<evidence type="ECO:0000313" key="2">
    <source>
        <dbReference type="EMBL" id="KAJ7077662.1"/>
    </source>
</evidence>
<gene>
    <name evidence="2" type="ORF">B0H15DRAFT_560041</name>
</gene>
<dbReference type="Proteomes" id="UP001222325">
    <property type="component" value="Unassembled WGS sequence"/>
</dbReference>
<feature type="compositionally biased region" description="Basic and acidic residues" evidence="1">
    <location>
        <begin position="245"/>
        <end position="257"/>
    </location>
</feature>
<organism evidence="2 3">
    <name type="scientific">Mycena belliarum</name>
    <dbReference type="NCBI Taxonomy" id="1033014"/>
    <lineage>
        <taxon>Eukaryota</taxon>
        <taxon>Fungi</taxon>
        <taxon>Dikarya</taxon>
        <taxon>Basidiomycota</taxon>
        <taxon>Agaricomycotina</taxon>
        <taxon>Agaricomycetes</taxon>
        <taxon>Agaricomycetidae</taxon>
        <taxon>Agaricales</taxon>
        <taxon>Marasmiineae</taxon>
        <taxon>Mycenaceae</taxon>
        <taxon>Mycena</taxon>
    </lineage>
</organism>
<feature type="compositionally biased region" description="Basic and acidic residues" evidence="1">
    <location>
        <begin position="59"/>
        <end position="71"/>
    </location>
</feature>
<feature type="region of interest" description="Disordered" evidence="1">
    <location>
        <begin position="92"/>
        <end position="170"/>
    </location>
</feature>
<feature type="compositionally biased region" description="Low complexity" evidence="1">
    <location>
        <begin position="46"/>
        <end position="57"/>
    </location>
</feature>
<feature type="region of interest" description="Disordered" evidence="1">
    <location>
        <begin position="201"/>
        <end position="257"/>
    </location>
</feature>
<dbReference type="AlphaFoldDB" id="A0AAD6XIV1"/>
<evidence type="ECO:0000313" key="3">
    <source>
        <dbReference type="Proteomes" id="UP001222325"/>
    </source>
</evidence>
<comment type="caution">
    <text evidence="2">The sequence shown here is derived from an EMBL/GenBank/DDBJ whole genome shotgun (WGS) entry which is preliminary data.</text>
</comment>
<feature type="compositionally biased region" description="Polar residues" evidence="1">
    <location>
        <begin position="119"/>
        <end position="132"/>
    </location>
</feature>
<sequence length="257" mass="27074">MRGLLRERYRVLRALMMDDCTHGSGDDEIIPTANGGAALDRPPPCCSRSRPRPAASRFRTRDWRSSTERRSSCLSPSCSPAGLIGVECRAAARSGASGRRTPSRSPPCSVRRSPGPSSQSTNSAQTQRSTPCTNPPHHRRGAQRVPARPPSPMAPPPRRAVALRGEPQHRRRAALRAGRVGGAGRVRQVLTGLRNVGGLGLPRARGPVGGHNEDGGERGRGFSSGGGGAEHERGAVGSGGLGDAVVDRGSWRAGRES</sequence>
<feature type="compositionally biased region" description="Basic and acidic residues" evidence="1">
    <location>
        <begin position="211"/>
        <end position="220"/>
    </location>
</feature>
<name>A0AAD6XIV1_9AGAR</name>
<proteinExistence type="predicted"/>
<feature type="region of interest" description="Disordered" evidence="1">
    <location>
        <begin position="31"/>
        <end position="77"/>
    </location>
</feature>
<evidence type="ECO:0000256" key="1">
    <source>
        <dbReference type="SAM" id="MobiDB-lite"/>
    </source>
</evidence>
<reference evidence="2" key="1">
    <citation type="submission" date="2023-03" db="EMBL/GenBank/DDBJ databases">
        <title>Massive genome expansion in bonnet fungi (Mycena s.s.) driven by repeated elements and novel gene families across ecological guilds.</title>
        <authorList>
            <consortium name="Lawrence Berkeley National Laboratory"/>
            <person name="Harder C.B."/>
            <person name="Miyauchi S."/>
            <person name="Viragh M."/>
            <person name="Kuo A."/>
            <person name="Thoen E."/>
            <person name="Andreopoulos B."/>
            <person name="Lu D."/>
            <person name="Skrede I."/>
            <person name="Drula E."/>
            <person name="Henrissat B."/>
            <person name="Morin E."/>
            <person name="Kohler A."/>
            <person name="Barry K."/>
            <person name="LaButti K."/>
            <person name="Morin E."/>
            <person name="Salamov A."/>
            <person name="Lipzen A."/>
            <person name="Mereny Z."/>
            <person name="Hegedus B."/>
            <person name="Baldrian P."/>
            <person name="Stursova M."/>
            <person name="Weitz H."/>
            <person name="Taylor A."/>
            <person name="Grigoriev I.V."/>
            <person name="Nagy L.G."/>
            <person name="Martin F."/>
            <person name="Kauserud H."/>
        </authorList>
    </citation>
    <scope>NUCLEOTIDE SEQUENCE</scope>
    <source>
        <strain evidence="2">CBHHK173m</strain>
    </source>
</reference>
<protein>
    <submittedName>
        <fullName evidence="2">Uncharacterized protein</fullName>
    </submittedName>
</protein>
<dbReference type="EMBL" id="JARJCN010000071">
    <property type="protein sequence ID" value="KAJ7077662.1"/>
    <property type="molecule type" value="Genomic_DNA"/>
</dbReference>
<keyword evidence="3" id="KW-1185">Reference proteome</keyword>
<accession>A0AAD6XIV1</accession>
<feature type="compositionally biased region" description="Low complexity" evidence="1">
    <location>
        <begin position="106"/>
        <end position="118"/>
    </location>
</feature>